<feature type="region of interest" description="Disordered" evidence="3">
    <location>
        <begin position="320"/>
        <end position="364"/>
    </location>
</feature>
<feature type="domain" description="CCHC-type" evidence="4">
    <location>
        <begin position="9"/>
        <end position="23"/>
    </location>
</feature>
<dbReference type="GO" id="GO:0003676">
    <property type="term" value="F:nucleic acid binding"/>
    <property type="evidence" value="ECO:0007669"/>
    <property type="project" value="InterPro"/>
</dbReference>
<comment type="caution">
    <text evidence="5">The sequence shown here is derived from an EMBL/GenBank/DDBJ whole genome shotgun (WGS) entry which is preliminary data.</text>
</comment>
<accession>A0A388LM05</accession>
<evidence type="ECO:0000259" key="4">
    <source>
        <dbReference type="PROSITE" id="PS50158"/>
    </source>
</evidence>
<protein>
    <recommendedName>
        <fullName evidence="4">CCHC-type domain-containing protein</fullName>
    </recommendedName>
</protein>
<reference evidence="5 6" key="1">
    <citation type="journal article" date="2018" name="Cell">
        <title>The Chara Genome: Secondary Complexity and Implications for Plant Terrestrialization.</title>
        <authorList>
            <person name="Nishiyama T."/>
            <person name="Sakayama H."/>
            <person name="Vries J.D."/>
            <person name="Buschmann H."/>
            <person name="Saint-Marcoux D."/>
            <person name="Ullrich K.K."/>
            <person name="Haas F.B."/>
            <person name="Vanderstraeten L."/>
            <person name="Becker D."/>
            <person name="Lang D."/>
            <person name="Vosolsobe S."/>
            <person name="Rombauts S."/>
            <person name="Wilhelmsson P.K.I."/>
            <person name="Janitza P."/>
            <person name="Kern R."/>
            <person name="Heyl A."/>
            <person name="Rumpler F."/>
            <person name="Villalobos L.I.A.C."/>
            <person name="Clay J.M."/>
            <person name="Skokan R."/>
            <person name="Toyoda A."/>
            <person name="Suzuki Y."/>
            <person name="Kagoshima H."/>
            <person name="Schijlen E."/>
            <person name="Tajeshwar N."/>
            <person name="Catarino B."/>
            <person name="Hetherington A.J."/>
            <person name="Saltykova A."/>
            <person name="Bonnot C."/>
            <person name="Breuninger H."/>
            <person name="Symeonidi A."/>
            <person name="Radhakrishnan G.V."/>
            <person name="Van Nieuwerburgh F."/>
            <person name="Deforce D."/>
            <person name="Chang C."/>
            <person name="Karol K.G."/>
            <person name="Hedrich R."/>
            <person name="Ulvskov P."/>
            <person name="Glockner G."/>
            <person name="Delwiche C.F."/>
            <person name="Petrasek J."/>
            <person name="Van de Peer Y."/>
            <person name="Friml J."/>
            <person name="Beilby M."/>
            <person name="Dolan L."/>
            <person name="Kohara Y."/>
            <person name="Sugano S."/>
            <person name="Fujiyama A."/>
            <person name="Delaux P.-M."/>
            <person name="Quint M."/>
            <person name="TheiBen G."/>
            <person name="Hagemann M."/>
            <person name="Harholt J."/>
            <person name="Dunand C."/>
            <person name="Zachgo S."/>
            <person name="Langdale J."/>
            <person name="Maumus F."/>
            <person name="Straeten D.V.D."/>
            <person name="Gould S.B."/>
            <person name="Rensing S.A."/>
        </authorList>
    </citation>
    <scope>NUCLEOTIDE SEQUENCE [LARGE SCALE GENOMIC DNA]</scope>
    <source>
        <strain evidence="5 6">S276</strain>
    </source>
</reference>
<dbReference type="SMART" id="SM00343">
    <property type="entry name" value="ZnF_C2HC"/>
    <property type="match status" value="1"/>
</dbReference>
<proteinExistence type="predicted"/>
<feature type="region of interest" description="Disordered" evidence="3">
    <location>
        <begin position="99"/>
        <end position="120"/>
    </location>
</feature>
<feature type="region of interest" description="Disordered" evidence="3">
    <location>
        <begin position="244"/>
        <end position="268"/>
    </location>
</feature>
<feature type="compositionally biased region" description="Acidic residues" evidence="3">
    <location>
        <begin position="352"/>
        <end position="364"/>
    </location>
</feature>
<dbReference type="Proteomes" id="UP000265515">
    <property type="component" value="Unassembled WGS sequence"/>
</dbReference>
<keyword evidence="6" id="KW-1185">Reference proteome</keyword>
<keyword evidence="1" id="KW-0479">Metal-binding</keyword>
<dbReference type="Pfam" id="PF00098">
    <property type="entry name" value="zf-CCHC"/>
    <property type="match status" value="1"/>
</dbReference>
<dbReference type="Gene3D" id="4.10.60.10">
    <property type="entry name" value="Zinc finger, CCHC-type"/>
    <property type="match status" value="1"/>
</dbReference>
<organism evidence="5 6">
    <name type="scientific">Chara braunii</name>
    <name type="common">Braun's stonewort</name>
    <dbReference type="NCBI Taxonomy" id="69332"/>
    <lineage>
        <taxon>Eukaryota</taxon>
        <taxon>Viridiplantae</taxon>
        <taxon>Streptophyta</taxon>
        <taxon>Charophyceae</taxon>
        <taxon>Charales</taxon>
        <taxon>Characeae</taxon>
        <taxon>Chara</taxon>
    </lineage>
</organism>
<gene>
    <name evidence="5" type="ORF">CBR_g37037</name>
</gene>
<dbReference type="AlphaFoldDB" id="A0A388LM05"/>
<keyword evidence="1" id="KW-0862">Zinc</keyword>
<keyword evidence="1" id="KW-0863">Zinc-finger</keyword>
<dbReference type="PROSITE" id="PS50158">
    <property type="entry name" value="ZF_CCHC"/>
    <property type="match status" value="1"/>
</dbReference>
<keyword evidence="2" id="KW-0175">Coiled coil</keyword>
<evidence type="ECO:0000313" key="6">
    <source>
        <dbReference type="Proteomes" id="UP000265515"/>
    </source>
</evidence>
<dbReference type="SUPFAM" id="SSF57756">
    <property type="entry name" value="Retrovirus zinc finger-like domains"/>
    <property type="match status" value="1"/>
</dbReference>
<feature type="coiled-coil region" evidence="2">
    <location>
        <begin position="196"/>
        <end position="223"/>
    </location>
</feature>
<dbReference type="InterPro" id="IPR001878">
    <property type="entry name" value="Znf_CCHC"/>
</dbReference>
<dbReference type="GO" id="GO:0008270">
    <property type="term" value="F:zinc ion binding"/>
    <property type="evidence" value="ECO:0007669"/>
    <property type="project" value="UniProtKB-KW"/>
</dbReference>
<name>A0A388LM05_CHABU</name>
<evidence type="ECO:0000256" key="3">
    <source>
        <dbReference type="SAM" id="MobiDB-lite"/>
    </source>
</evidence>
<evidence type="ECO:0000256" key="1">
    <source>
        <dbReference type="PROSITE-ProRule" id="PRU00047"/>
    </source>
</evidence>
<dbReference type="Gramene" id="GBG83324">
    <property type="protein sequence ID" value="GBG83324"/>
    <property type="gene ID" value="CBR_g37037"/>
</dbReference>
<evidence type="ECO:0000313" key="5">
    <source>
        <dbReference type="EMBL" id="GBG83324.1"/>
    </source>
</evidence>
<sequence>MAAPFVRNCYNCGLPGHFSRECPHPRRAPATGANATVVNTPLLALPAPAQTIYPQPPAVQASTPTYVAAASYGRGGGGGYWRQTLDRCVAFVDEAEADKAKKREEKEKEDRKKEAQKERKEFEVKLWRSEALRPGNKQGTVSIGTPDVSTRTRQRVMESPNQDFREELCQMKDKEYCVMREVEALKQKGVEVAARKLEVETRKSEAEEEVARLREQVERLMTEATEAPVGGTDLKNRLEAAAASGRKLVRRGGPRMTPGKTPRTEKVITTENDRFLFIQEERRKLRALKKQGLEAICKQGGIKYKTVDSTADELAEMRADARFGKREGSTSNSAAEAEEGGMGDPAAGREEAGEDVEEVPSDSS</sequence>
<evidence type="ECO:0000256" key="2">
    <source>
        <dbReference type="SAM" id="Coils"/>
    </source>
</evidence>
<dbReference type="InterPro" id="IPR036875">
    <property type="entry name" value="Znf_CCHC_sf"/>
</dbReference>
<dbReference type="EMBL" id="BFEA01000436">
    <property type="protein sequence ID" value="GBG83324.1"/>
    <property type="molecule type" value="Genomic_DNA"/>
</dbReference>